<dbReference type="GO" id="GO:0050308">
    <property type="term" value="F:sugar-phosphatase activity"/>
    <property type="evidence" value="ECO:0007669"/>
    <property type="project" value="TreeGrafter"/>
</dbReference>
<evidence type="ECO:0000313" key="1">
    <source>
        <dbReference type="EMBL" id="EMF17000.1"/>
    </source>
</evidence>
<dbReference type="PANTHER" id="PTHR43481">
    <property type="entry name" value="FRUCTOSE-1-PHOSPHATE PHOSPHATASE"/>
    <property type="match status" value="1"/>
</dbReference>
<dbReference type="InterPro" id="IPR041492">
    <property type="entry name" value="HAD_2"/>
</dbReference>
<accession>N1QII8</accession>
<sequence>MGSVQDEADRDFSAAATTHDFHALLFDMDGTIIDSTDAIERHWKQLGHEIGVSGEEILKTSHGRRSIDVLALLAPERANWEYVSTAEGRIPELYGESAVEIPGSRQILDELEDAGVPWAIVTSGTRPLVEGWLNVMKLAKPRFMVTAEEVAKGKPHPECYRKGAQLLGKGEVNGGEILVLEDAPAGVRAGKAAGFTVVALATTHTVSSLKEAGADFIVRDMRSVKFKGYDGTARIEIRDALVV</sequence>
<dbReference type="eggNOG" id="KOG2914">
    <property type="taxonomic scope" value="Eukaryota"/>
</dbReference>
<dbReference type="AlphaFoldDB" id="N1QII8"/>
<dbReference type="InterPro" id="IPR036412">
    <property type="entry name" value="HAD-like_sf"/>
</dbReference>
<protein>
    <submittedName>
        <fullName evidence="1">Glycerol-3-phosphate phosphatase</fullName>
    </submittedName>
</protein>
<dbReference type="SFLD" id="SFLDS00003">
    <property type="entry name" value="Haloacid_Dehalogenase"/>
    <property type="match status" value="1"/>
</dbReference>
<dbReference type="Pfam" id="PF13419">
    <property type="entry name" value="HAD_2"/>
    <property type="match status" value="1"/>
</dbReference>
<proteinExistence type="predicted"/>
<dbReference type="SFLD" id="SFLDG01135">
    <property type="entry name" value="C1.5.6:_HAD__Beta-PGM__Phospha"/>
    <property type="match status" value="1"/>
</dbReference>
<dbReference type="SFLD" id="SFLDG01129">
    <property type="entry name" value="C1.5:_HAD__Beta-PGM__Phosphata"/>
    <property type="match status" value="1"/>
</dbReference>
<dbReference type="InterPro" id="IPR023214">
    <property type="entry name" value="HAD_sf"/>
</dbReference>
<dbReference type="InterPro" id="IPR051806">
    <property type="entry name" value="HAD-like_SPP"/>
</dbReference>
<dbReference type="Gene3D" id="1.10.150.240">
    <property type="entry name" value="Putative phosphatase, domain 2"/>
    <property type="match status" value="1"/>
</dbReference>
<dbReference type="STRING" id="692275.N1QII8"/>
<dbReference type="PANTHER" id="PTHR43481:SF4">
    <property type="entry name" value="GLYCEROL-1-PHOSPHATE PHOSPHOHYDROLASE 1-RELATED"/>
    <property type="match status" value="1"/>
</dbReference>
<dbReference type="InterPro" id="IPR006439">
    <property type="entry name" value="HAD-SF_hydro_IA"/>
</dbReference>
<dbReference type="OrthoDB" id="40579at2759"/>
<dbReference type="Gene3D" id="3.40.50.1000">
    <property type="entry name" value="HAD superfamily/HAD-like"/>
    <property type="match status" value="1"/>
</dbReference>
<dbReference type="EMBL" id="KB456260">
    <property type="protein sequence ID" value="EMF17000.1"/>
    <property type="molecule type" value="Genomic_DNA"/>
</dbReference>
<dbReference type="Proteomes" id="UP000016931">
    <property type="component" value="Unassembled WGS sequence"/>
</dbReference>
<dbReference type="PRINTS" id="PR00413">
    <property type="entry name" value="HADHALOGNASE"/>
</dbReference>
<dbReference type="CDD" id="cd07527">
    <property type="entry name" value="HAD_ScGPP-like"/>
    <property type="match status" value="1"/>
</dbReference>
<organism evidence="1 2">
    <name type="scientific">Sphaerulina musiva (strain SO2202)</name>
    <name type="common">Poplar stem canker fungus</name>
    <name type="synonym">Septoria musiva</name>
    <dbReference type="NCBI Taxonomy" id="692275"/>
    <lineage>
        <taxon>Eukaryota</taxon>
        <taxon>Fungi</taxon>
        <taxon>Dikarya</taxon>
        <taxon>Ascomycota</taxon>
        <taxon>Pezizomycotina</taxon>
        <taxon>Dothideomycetes</taxon>
        <taxon>Dothideomycetidae</taxon>
        <taxon>Mycosphaerellales</taxon>
        <taxon>Mycosphaerellaceae</taxon>
        <taxon>Sphaerulina</taxon>
    </lineage>
</organism>
<dbReference type="HOGENOM" id="CLU_045011_13_4_1"/>
<name>N1QII8_SPHMS</name>
<dbReference type="SUPFAM" id="SSF56784">
    <property type="entry name" value="HAD-like"/>
    <property type="match status" value="1"/>
</dbReference>
<dbReference type="InterPro" id="IPR023198">
    <property type="entry name" value="PGP-like_dom2"/>
</dbReference>
<dbReference type="GeneID" id="27900598"/>
<dbReference type="NCBIfam" id="TIGR01509">
    <property type="entry name" value="HAD-SF-IA-v3"/>
    <property type="match status" value="1"/>
</dbReference>
<gene>
    <name evidence="1" type="ORF">SEPMUDRAFT_146116</name>
</gene>
<dbReference type="RefSeq" id="XP_016765121.1">
    <property type="nucleotide sequence ID" value="XM_016903461.1"/>
</dbReference>
<reference evidence="1 2" key="1">
    <citation type="journal article" date="2012" name="PLoS Pathog.">
        <title>Diverse lifestyles and strategies of plant pathogenesis encoded in the genomes of eighteen Dothideomycetes fungi.</title>
        <authorList>
            <person name="Ohm R.A."/>
            <person name="Feau N."/>
            <person name="Henrissat B."/>
            <person name="Schoch C.L."/>
            <person name="Horwitz B.A."/>
            <person name="Barry K.W."/>
            <person name="Condon B.J."/>
            <person name="Copeland A.C."/>
            <person name="Dhillon B."/>
            <person name="Glaser F."/>
            <person name="Hesse C.N."/>
            <person name="Kosti I."/>
            <person name="LaButti K."/>
            <person name="Lindquist E.A."/>
            <person name="Lucas S."/>
            <person name="Salamov A.A."/>
            <person name="Bradshaw R.E."/>
            <person name="Ciuffetti L."/>
            <person name="Hamelin R.C."/>
            <person name="Kema G.H.J."/>
            <person name="Lawrence C."/>
            <person name="Scott J.A."/>
            <person name="Spatafora J.W."/>
            <person name="Turgeon B.G."/>
            <person name="de Wit P.J.G.M."/>
            <person name="Zhong S."/>
            <person name="Goodwin S.B."/>
            <person name="Grigoriev I.V."/>
        </authorList>
    </citation>
    <scope>NUCLEOTIDE SEQUENCE [LARGE SCALE GENOMIC DNA]</scope>
    <source>
        <strain evidence="1 2">SO2202</strain>
    </source>
</reference>
<keyword evidence="2" id="KW-1185">Reference proteome</keyword>
<dbReference type="OMA" id="QVHTFDG"/>
<evidence type="ECO:0000313" key="2">
    <source>
        <dbReference type="Proteomes" id="UP000016931"/>
    </source>
</evidence>